<evidence type="ECO:0000256" key="1">
    <source>
        <dbReference type="SAM" id="MobiDB-lite"/>
    </source>
</evidence>
<organism evidence="2 3">
    <name type="scientific">Lithocarpus litseifolius</name>
    <dbReference type="NCBI Taxonomy" id="425828"/>
    <lineage>
        <taxon>Eukaryota</taxon>
        <taxon>Viridiplantae</taxon>
        <taxon>Streptophyta</taxon>
        <taxon>Embryophyta</taxon>
        <taxon>Tracheophyta</taxon>
        <taxon>Spermatophyta</taxon>
        <taxon>Magnoliopsida</taxon>
        <taxon>eudicotyledons</taxon>
        <taxon>Gunneridae</taxon>
        <taxon>Pentapetalae</taxon>
        <taxon>rosids</taxon>
        <taxon>fabids</taxon>
        <taxon>Fagales</taxon>
        <taxon>Fagaceae</taxon>
        <taxon>Lithocarpus</taxon>
    </lineage>
</organism>
<feature type="compositionally biased region" description="Low complexity" evidence="1">
    <location>
        <begin position="157"/>
        <end position="168"/>
    </location>
</feature>
<proteinExistence type="predicted"/>
<reference evidence="2 3" key="1">
    <citation type="submission" date="2024-01" db="EMBL/GenBank/DDBJ databases">
        <title>A telomere-to-telomere, gap-free genome of sweet tea (Lithocarpus litseifolius).</title>
        <authorList>
            <person name="Zhou J."/>
        </authorList>
    </citation>
    <scope>NUCLEOTIDE SEQUENCE [LARGE SCALE GENOMIC DNA]</scope>
    <source>
        <strain evidence="2">Zhou-2022a</strain>
        <tissue evidence="2">Leaf</tissue>
    </source>
</reference>
<protein>
    <submittedName>
        <fullName evidence="2">Uncharacterized protein</fullName>
    </submittedName>
</protein>
<name>A0AAW2DLA0_9ROSI</name>
<evidence type="ECO:0000313" key="2">
    <source>
        <dbReference type="EMBL" id="KAL0010909.1"/>
    </source>
</evidence>
<evidence type="ECO:0000313" key="3">
    <source>
        <dbReference type="Proteomes" id="UP001459277"/>
    </source>
</evidence>
<dbReference type="AlphaFoldDB" id="A0AAW2DLA0"/>
<dbReference type="Proteomes" id="UP001459277">
    <property type="component" value="Unassembled WGS sequence"/>
</dbReference>
<accession>A0AAW2DLA0</accession>
<feature type="region of interest" description="Disordered" evidence="1">
    <location>
        <begin position="141"/>
        <end position="171"/>
    </location>
</feature>
<dbReference type="EMBL" id="JAZDWU010000002">
    <property type="protein sequence ID" value="KAL0010909.1"/>
    <property type="molecule type" value="Genomic_DNA"/>
</dbReference>
<keyword evidence="3" id="KW-1185">Reference proteome</keyword>
<comment type="caution">
    <text evidence="2">The sequence shown here is derived from an EMBL/GenBank/DDBJ whole genome shotgun (WGS) entry which is preliminary data.</text>
</comment>
<gene>
    <name evidence="2" type="ORF">SO802_006017</name>
</gene>
<sequence>MASIGVPWNTNASSILMRLVSIFRLFLTLTRSLHGCLEAFKSSIFFKFYMNGKFCMPSLNGSDHIRFGATIVEIFRSEWRKELNQVKTEKSDLLVKLDETTRFVETLVMENTSLDEKVKNLELELNPAGIQIKKMSSEVLSAQKPSSDKAGLGYVDSSGRSSSTASGSKTIFVPQYEKSDKGFLSRN</sequence>